<accession>A0ABT1PBL7</accession>
<name>A0ABT1PBL7_9ACTN</name>
<dbReference type="Proteomes" id="UP001206206">
    <property type="component" value="Unassembled WGS sequence"/>
</dbReference>
<feature type="domain" description="DUF11" evidence="2">
    <location>
        <begin position="42"/>
        <end position="150"/>
    </location>
</feature>
<dbReference type="InterPro" id="IPR047589">
    <property type="entry name" value="DUF11_rpt"/>
</dbReference>
<keyword evidence="4" id="KW-1185">Reference proteome</keyword>
<protein>
    <submittedName>
        <fullName evidence="3">DUF11 domain-containing protein</fullName>
    </submittedName>
</protein>
<comment type="caution">
    <text evidence="3">The sequence shown here is derived from an EMBL/GenBank/DDBJ whole genome shotgun (WGS) entry which is preliminary data.</text>
</comment>
<dbReference type="EMBL" id="JANFNH010000009">
    <property type="protein sequence ID" value="MCQ4042769.1"/>
    <property type="molecule type" value="Genomic_DNA"/>
</dbReference>
<proteinExistence type="predicted"/>
<organism evidence="3 4">
    <name type="scientific">Streptantibioticus rubrisoli</name>
    <dbReference type="NCBI Taxonomy" id="1387313"/>
    <lineage>
        <taxon>Bacteria</taxon>
        <taxon>Bacillati</taxon>
        <taxon>Actinomycetota</taxon>
        <taxon>Actinomycetes</taxon>
        <taxon>Kitasatosporales</taxon>
        <taxon>Streptomycetaceae</taxon>
        <taxon>Streptantibioticus</taxon>
    </lineage>
</organism>
<keyword evidence="1" id="KW-0732">Signal</keyword>
<evidence type="ECO:0000313" key="3">
    <source>
        <dbReference type="EMBL" id="MCQ4042769.1"/>
    </source>
</evidence>
<gene>
    <name evidence="3" type="ORF">NON19_12210</name>
</gene>
<dbReference type="Pfam" id="PF01345">
    <property type="entry name" value="DUF11"/>
    <property type="match status" value="1"/>
</dbReference>
<reference evidence="3 4" key="1">
    <citation type="submission" date="2022-06" db="EMBL/GenBank/DDBJ databases">
        <title>Draft genome sequence of type strain Streptomyces rubrisoli DSM 42083.</title>
        <authorList>
            <person name="Duangmal K."/>
            <person name="Klaysubun C."/>
        </authorList>
    </citation>
    <scope>NUCLEOTIDE SEQUENCE [LARGE SCALE GENOMIC DNA]</scope>
    <source>
        <strain evidence="3 4">DSM 42083</strain>
    </source>
</reference>
<dbReference type="InterPro" id="IPR001434">
    <property type="entry name" value="OmcB-like_DUF11"/>
</dbReference>
<sequence>MKRKLCPTLGRVAALAAATAAGMLPVTAFAAPAQPAPAPLLTVQKSHTQPFQQGGNGQYSITVTNIGNAATTGDPVTVTDTLPSGLTLNGSASGTGWTCTNTSSTLLVCTSTTSVAPMTAFPDITVPVTIDPHAPRAVLNNVTATGGGDPVEHSYTDLTLIQPTASGCRPWSWRWDECG</sequence>
<feature type="chain" id="PRO_5045326785" evidence="1">
    <location>
        <begin position="31"/>
        <end position="179"/>
    </location>
</feature>
<evidence type="ECO:0000313" key="4">
    <source>
        <dbReference type="Proteomes" id="UP001206206"/>
    </source>
</evidence>
<dbReference type="RefSeq" id="WP_255927259.1">
    <property type="nucleotide sequence ID" value="NZ_JANFNH010000009.1"/>
</dbReference>
<evidence type="ECO:0000256" key="1">
    <source>
        <dbReference type="SAM" id="SignalP"/>
    </source>
</evidence>
<feature type="signal peptide" evidence="1">
    <location>
        <begin position="1"/>
        <end position="30"/>
    </location>
</feature>
<dbReference type="NCBIfam" id="TIGR01451">
    <property type="entry name" value="B_ant_repeat"/>
    <property type="match status" value="1"/>
</dbReference>
<evidence type="ECO:0000259" key="2">
    <source>
        <dbReference type="Pfam" id="PF01345"/>
    </source>
</evidence>